<feature type="compositionally biased region" description="Polar residues" evidence="1">
    <location>
        <begin position="42"/>
        <end position="54"/>
    </location>
</feature>
<evidence type="ECO:0000313" key="2">
    <source>
        <dbReference type="EMBL" id="CAG8810107.1"/>
    </source>
</evidence>
<feature type="compositionally biased region" description="Polar residues" evidence="1">
    <location>
        <begin position="105"/>
        <end position="125"/>
    </location>
</feature>
<reference evidence="2 3" key="1">
    <citation type="submission" date="2021-06" db="EMBL/GenBank/DDBJ databases">
        <authorList>
            <person name="Kallberg Y."/>
            <person name="Tangrot J."/>
            <person name="Rosling A."/>
        </authorList>
    </citation>
    <scope>NUCLEOTIDE SEQUENCE [LARGE SCALE GENOMIC DNA]</scope>
    <source>
        <strain evidence="2 3">120-4 pot B 10/14</strain>
    </source>
</reference>
<proteinExistence type="predicted"/>
<feature type="region of interest" description="Disordered" evidence="1">
    <location>
        <begin position="26"/>
        <end position="148"/>
    </location>
</feature>
<name>A0ABN7W0T9_GIGMA</name>
<feature type="compositionally biased region" description="Basic and acidic residues" evidence="1">
    <location>
        <begin position="137"/>
        <end position="148"/>
    </location>
</feature>
<dbReference type="Proteomes" id="UP000789901">
    <property type="component" value="Unassembled WGS sequence"/>
</dbReference>
<keyword evidence="3" id="KW-1185">Reference proteome</keyword>
<dbReference type="EMBL" id="CAJVQB010027197">
    <property type="protein sequence ID" value="CAG8810107.1"/>
    <property type="molecule type" value="Genomic_DNA"/>
</dbReference>
<evidence type="ECO:0000256" key="1">
    <source>
        <dbReference type="SAM" id="MobiDB-lite"/>
    </source>
</evidence>
<accession>A0ABN7W0T9</accession>
<sequence length="148" mass="16855">MQMQTRHPQLGVLKLYCSATTINTKDMPKHKKKQKVTHDINRTTTQQGNDSFETYTIPKKENIQQLPTEKTPTPNQNENTNAPTPTRKSQNPDLSSEKIAPMTPVQPQDLTLSETNITSQPNLEVNKQPDMEGLEEEIQRSEQDKQNS</sequence>
<protein>
    <submittedName>
        <fullName evidence="2">25769_t:CDS:1</fullName>
    </submittedName>
</protein>
<organism evidence="2 3">
    <name type="scientific">Gigaspora margarita</name>
    <dbReference type="NCBI Taxonomy" id="4874"/>
    <lineage>
        <taxon>Eukaryota</taxon>
        <taxon>Fungi</taxon>
        <taxon>Fungi incertae sedis</taxon>
        <taxon>Mucoromycota</taxon>
        <taxon>Glomeromycotina</taxon>
        <taxon>Glomeromycetes</taxon>
        <taxon>Diversisporales</taxon>
        <taxon>Gigasporaceae</taxon>
        <taxon>Gigaspora</taxon>
    </lineage>
</organism>
<feature type="compositionally biased region" description="Polar residues" evidence="1">
    <location>
        <begin position="63"/>
        <end position="94"/>
    </location>
</feature>
<gene>
    <name evidence="2" type="ORF">GMARGA_LOCUS25031</name>
</gene>
<comment type="caution">
    <text evidence="2">The sequence shown here is derived from an EMBL/GenBank/DDBJ whole genome shotgun (WGS) entry which is preliminary data.</text>
</comment>
<evidence type="ECO:0000313" key="3">
    <source>
        <dbReference type="Proteomes" id="UP000789901"/>
    </source>
</evidence>